<sequence length="250" mass="27115">MESIVKYDSKPVLKDPILIEALPGIGNVGKIAGDFIADSLGAVKFASIFSMNFPPQVNPDQDCVVHMACNELWYAKTPNGQDIVFLRGNYQGSTPEGQFILAQDVMEIMMSYDVSKVITLGGYGTGQMIDEPHVYGALSRKELRDGLEELGVTFNPGEPQAGIIGAAGLLIGMSQINGIDGFCLMGETSGFFEDHKSAMAVVKVLTKIFGMEDVDLKELQDKSQKIDELTEQVKAANNEKPKLNELGYIG</sequence>
<evidence type="ECO:0000313" key="2">
    <source>
        <dbReference type="EMBL" id="AYQ54464.1"/>
    </source>
</evidence>
<dbReference type="AlphaFoldDB" id="A0A3G3IFZ4"/>
<dbReference type="InterPro" id="IPR038389">
    <property type="entry name" value="PSMG2_sf"/>
</dbReference>
<dbReference type="Gene3D" id="3.40.50.10900">
    <property type="entry name" value="PAC-like subunit"/>
    <property type="match status" value="1"/>
</dbReference>
<dbReference type="PANTHER" id="PTHR35610">
    <property type="entry name" value="3-ISOPROPYLMALATE DEHYDRATASE-RELATED"/>
    <property type="match status" value="1"/>
</dbReference>
<name>A0A3G3IFZ4_9ARCH</name>
<dbReference type="GeneID" id="41321072"/>
<feature type="coiled-coil region" evidence="1">
    <location>
        <begin position="219"/>
        <end position="246"/>
    </location>
</feature>
<evidence type="ECO:0000256" key="1">
    <source>
        <dbReference type="SAM" id="Coils"/>
    </source>
</evidence>
<dbReference type="GO" id="GO:0000502">
    <property type="term" value="C:proteasome complex"/>
    <property type="evidence" value="ECO:0007669"/>
    <property type="project" value="UniProtKB-KW"/>
</dbReference>
<reference evidence="2 3" key="1">
    <citation type="submission" date="2016-10" db="EMBL/GenBank/DDBJ databases">
        <title>Complete genome of the TMA-utilizing, human hosted archaeon Methanomethylophilus alvus Gen. nov, sp. nov., strain Mx-05, derived from a pure culture.</title>
        <authorList>
            <person name="Brugere J.-F."/>
            <person name="Ben Hania W."/>
            <person name="Chaudhary P.P."/>
            <person name="Gaci N."/>
            <person name="Borrel G."/>
            <person name="Cao Van Tuat L."/>
            <person name="Fardeau M.-L."/>
            <person name="Harris H.M.B."/>
            <person name="O'Toole P.W."/>
            <person name="Ollivier B."/>
        </authorList>
    </citation>
    <scope>NUCLEOTIDE SEQUENCE [LARGE SCALE GENOMIC DNA]</scope>
    <source>
        <strain evidence="2 3">Mx-05</strain>
    </source>
</reference>
<keyword evidence="1" id="KW-0175">Coiled coil</keyword>
<dbReference type="EMBL" id="CP017686">
    <property type="protein sequence ID" value="AYQ54464.1"/>
    <property type="molecule type" value="Genomic_DNA"/>
</dbReference>
<dbReference type="Pfam" id="PF09754">
    <property type="entry name" value="PAC2"/>
    <property type="match status" value="1"/>
</dbReference>
<dbReference type="InterPro" id="IPR004426">
    <property type="entry name" value="MJ1210-like"/>
</dbReference>
<dbReference type="Proteomes" id="UP000273278">
    <property type="component" value="Chromosome"/>
</dbReference>
<dbReference type="PANTHER" id="PTHR35610:SF7">
    <property type="entry name" value="3-ISOPROPYLMALATE DEHYDRATASE"/>
    <property type="match status" value="1"/>
</dbReference>
<dbReference type="SUPFAM" id="SSF159659">
    <property type="entry name" value="Cgl1923-like"/>
    <property type="match status" value="1"/>
</dbReference>
<proteinExistence type="predicted"/>
<dbReference type="RefSeq" id="WP_015504176.1">
    <property type="nucleotide sequence ID" value="NZ_CP017686.1"/>
</dbReference>
<organism evidence="2 3">
    <name type="scientific">Methanomethylophilus alvi</name>
    <dbReference type="NCBI Taxonomy" id="1291540"/>
    <lineage>
        <taxon>Archaea</taxon>
        <taxon>Methanobacteriati</taxon>
        <taxon>Thermoplasmatota</taxon>
        <taxon>Thermoplasmata</taxon>
        <taxon>Methanomassiliicoccales</taxon>
        <taxon>Methanomethylophilaceae</taxon>
        <taxon>Methanomethylophilus</taxon>
    </lineage>
</organism>
<evidence type="ECO:0000313" key="3">
    <source>
        <dbReference type="Proteomes" id="UP000273278"/>
    </source>
</evidence>
<protein>
    <submittedName>
        <fullName evidence="2">Proteasome assembly chaperone family protein</fullName>
    </submittedName>
</protein>
<keyword evidence="2" id="KW-0647">Proteasome</keyword>
<accession>A0A3G3IFZ4</accession>
<dbReference type="NCBIfam" id="TIGR00162">
    <property type="entry name" value="proteasome assembly chaperone family protein"/>
    <property type="match status" value="1"/>
</dbReference>
<dbReference type="OMA" id="ICLMGET"/>
<gene>
    <name evidence="2" type="ORF">BKD89_01355</name>
</gene>
<dbReference type="InterPro" id="IPR019151">
    <property type="entry name" value="Proteasome_assmbl_chaperone_2"/>
</dbReference>